<feature type="transmembrane region" description="Helical" evidence="5">
    <location>
        <begin position="41"/>
        <end position="63"/>
    </location>
</feature>
<evidence type="ECO:0000256" key="1">
    <source>
        <dbReference type="ARBA" id="ARBA00004141"/>
    </source>
</evidence>
<evidence type="ECO:0000256" key="4">
    <source>
        <dbReference type="ARBA" id="ARBA00023136"/>
    </source>
</evidence>
<dbReference type="GO" id="GO:0008168">
    <property type="term" value="F:methyltransferase activity"/>
    <property type="evidence" value="ECO:0007669"/>
    <property type="project" value="UniProtKB-KW"/>
</dbReference>
<keyword evidence="4 5" id="KW-0472">Membrane</keyword>
<dbReference type="Gene3D" id="1.20.120.1630">
    <property type="match status" value="1"/>
</dbReference>
<dbReference type="RefSeq" id="WP_066444361.1">
    <property type="nucleotide sequence ID" value="NZ_CANKUS010000015.1"/>
</dbReference>
<feature type="transmembrane region" description="Helical" evidence="5">
    <location>
        <begin position="122"/>
        <end position="148"/>
    </location>
</feature>
<reference evidence="6 7" key="1">
    <citation type="submission" date="2021-03" db="EMBL/GenBank/DDBJ databases">
        <title>The first data on the complete genome of the tetrodotoxin-producing bacterium.</title>
        <authorList>
            <person name="Melnikova D.I."/>
            <person name="Nijland R."/>
            <person name="Magarlamov T.Y."/>
        </authorList>
    </citation>
    <scope>NUCLEOTIDE SEQUENCE [LARGE SCALE GENOMIC DNA]</scope>
    <source>
        <strain evidence="6 7">1839</strain>
    </source>
</reference>
<evidence type="ECO:0000313" key="6">
    <source>
        <dbReference type="EMBL" id="QVY60110.1"/>
    </source>
</evidence>
<name>A0ABX8F6N6_9BACI</name>
<accession>A0ABX8F6N6</accession>
<evidence type="ECO:0000256" key="3">
    <source>
        <dbReference type="ARBA" id="ARBA00022989"/>
    </source>
</evidence>
<dbReference type="GO" id="GO:0032259">
    <property type="term" value="P:methylation"/>
    <property type="evidence" value="ECO:0007669"/>
    <property type="project" value="UniProtKB-KW"/>
</dbReference>
<sequence length="177" mass="20615">MNVFYIVFSLIVLQRLCELFVAKHNEKWMKERGALEFGQAHYPFIVLLHTAFFISLLGETVFLENSVSSLWKILLPMFILLQAGRIWALFSLGRYWNTKIIVLPNAEAVRKGPYKWIKHPNYVIVALELMVIPLLFQAYITFVLFTLLNIGMMMIRIPAEEKALLNLAGENRLLERE</sequence>
<evidence type="ECO:0000256" key="2">
    <source>
        <dbReference type="ARBA" id="ARBA00022692"/>
    </source>
</evidence>
<dbReference type="EMBL" id="CP071709">
    <property type="protein sequence ID" value="QVY60110.1"/>
    <property type="molecule type" value="Genomic_DNA"/>
</dbReference>
<dbReference type="Pfam" id="PF04140">
    <property type="entry name" value="ICMT"/>
    <property type="match status" value="1"/>
</dbReference>
<protein>
    <submittedName>
        <fullName evidence="6">Isoprenylcysteine carboxyl methyltransferase</fullName>
    </submittedName>
</protein>
<feature type="transmembrane region" description="Helical" evidence="5">
    <location>
        <begin position="70"/>
        <end position="90"/>
    </location>
</feature>
<keyword evidence="6" id="KW-0808">Transferase</keyword>
<evidence type="ECO:0000256" key="5">
    <source>
        <dbReference type="SAM" id="Phobius"/>
    </source>
</evidence>
<evidence type="ECO:0000313" key="7">
    <source>
        <dbReference type="Proteomes" id="UP000679247"/>
    </source>
</evidence>
<keyword evidence="6" id="KW-0489">Methyltransferase</keyword>
<keyword evidence="2 5" id="KW-0812">Transmembrane</keyword>
<proteinExistence type="predicted"/>
<keyword evidence="3 5" id="KW-1133">Transmembrane helix</keyword>
<organism evidence="6 7">
    <name type="scientific">Cytobacillus gottheilii</name>
    <dbReference type="NCBI Taxonomy" id="859144"/>
    <lineage>
        <taxon>Bacteria</taxon>
        <taxon>Bacillati</taxon>
        <taxon>Bacillota</taxon>
        <taxon>Bacilli</taxon>
        <taxon>Bacillales</taxon>
        <taxon>Bacillaceae</taxon>
        <taxon>Cytobacillus</taxon>
    </lineage>
</organism>
<dbReference type="InterPro" id="IPR007269">
    <property type="entry name" value="ICMT_MeTrfase"/>
</dbReference>
<gene>
    <name evidence="6" type="ORF">J1899_13825</name>
</gene>
<dbReference type="Proteomes" id="UP000679247">
    <property type="component" value="Chromosome"/>
</dbReference>
<keyword evidence="7" id="KW-1185">Reference proteome</keyword>
<comment type="subcellular location">
    <subcellularLocation>
        <location evidence="1">Membrane</location>
        <topology evidence="1">Multi-pass membrane protein</topology>
    </subcellularLocation>
</comment>